<dbReference type="EMBL" id="CAKOFQ010006776">
    <property type="protein sequence ID" value="CAH1970646.1"/>
    <property type="molecule type" value="Genomic_DNA"/>
</dbReference>
<keyword evidence="6" id="KW-1015">Disulfide bond</keyword>
<dbReference type="CDD" id="cd07061">
    <property type="entry name" value="HP_HAP_like"/>
    <property type="match status" value="1"/>
</dbReference>
<dbReference type="SUPFAM" id="SSF53254">
    <property type="entry name" value="Phosphoglycerate mutase-like"/>
    <property type="match status" value="1"/>
</dbReference>
<evidence type="ECO:0000256" key="2">
    <source>
        <dbReference type="ARBA" id="ARBA00005375"/>
    </source>
</evidence>
<evidence type="ECO:0000256" key="8">
    <source>
        <dbReference type="SAM" id="SignalP"/>
    </source>
</evidence>
<accession>A0A9P0P541</accession>
<feature type="signal peptide" evidence="8">
    <location>
        <begin position="1"/>
        <end position="20"/>
    </location>
</feature>
<comment type="catalytic activity">
    <reaction evidence="1">
        <text>a phosphate monoester + H2O = an alcohol + phosphate</text>
        <dbReference type="Rhea" id="RHEA:15017"/>
        <dbReference type="ChEBI" id="CHEBI:15377"/>
        <dbReference type="ChEBI" id="CHEBI:30879"/>
        <dbReference type="ChEBI" id="CHEBI:43474"/>
        <dbReference type="ChEBI" id="CHEBI:67140"/>
        <dbReference type="EC" id="3.1.3.2"/>
    </reaction>
</comment>
<dbReference type="PANTHER" id="PTHR11567:SF211">
    <property type="entry name" value="PROSTATIC ACID PHOSPHATASE"/>
    <property type="match status" value="1"/>
</dbReference>
<comment type="similarity">
    <text evidence="2">Belongs to the histidine acid phosphatase family.</text>
</comment>
<name>A0A9P0P541_ACAOB</name>
<dbReference type="InterPro" id="IPR029033">
    <property type="entry name" value="His_PPase_superfam"/>
</dbReference>
<sequence>MYFKLISLCICCYFVQIACSQQDGELISVVTVGIQEQYDLGKWVRERYHDFLPKEYSSKQVYVRSTDHERTLTSAEAHLAGLFPPQGREIWNKSLLWRPIPVHTTWKDNDDVLAMDTDCPKYDRLYKDLMNSDYFMKIDEDNKELYSKDSHIFSRRLLFN</sequence>
<evidence type="ECO:0000256" key="4">
    <source>
        <dbReference type="ARBA" id="ARBA00022729"/>
    </source>
</evidence>
<keyword evidence="10" id="KW-1185">Reference proteome</keyword>
<feature type="chain" id="PRO_5040152225" description="acid phosphatase" evidence="8">
    <location>
        <begin position="21"/>
        <end position="160"/>
    </location>
</feature>
<evidence type="ECO:0000256" key="5">
    <source>
        <dbReference type="ARBA" id="ARBA00022801"/>
    </source>
</evidence>
<dbReference type="InterPro" id="IPR000560">
    <property type="entry name" value="His_Pase_clade-2"/>
</dbReference>
<organism evidence="9 10">
    <name type="scientific">Acanthoscelides obtectus</name>
    <name type="common">Bean weevil</name>
    <name type="synonym">Bruchus obtectus</name>
    <dbReference type="NCBI Taxonomy" id="200917"/>
    <lineage>
        <taxon>Eukaryota</taxon>
        <taxon>Metazoa</taxon>
        <taxon>Ecdysozoa</taxon>
        <taxon>Arthropoda</taxon>
        <taxon>Hexapoda</taxon>
        <taxon>Insecta</taxon>
        <taxon>Pterygota</taxon>
        <taxon>Neoptera</taxon>
        <taxon>Endopterygota</taxon>
        <taxon>Coleoptera</taxon>
        <taxon>Polyphaga</taxon>
        <taxon>Cucujiformia</taxon>
        <taxon>Chrysomeloidea</taxon>
        <taxon>Chrysomelidae</taxon>
        <taxon>Bruchinae</taxon>
        <taxon>Bruchini</taxon>
        <taxon>Acanthoscelides</taxon>
    </lineage>
</organism>
<proteinExistence type="inferred from homology"/>
<evidence type="ECO:0000256" key="7">
    <source>
        <dbReference type="ARBA" id="ARBA00023180"/>
    </source>
</evidence>
<keyword evidence="4 8" id="KW-0732">Signal</keyword>
<dbReference type="EC" id="3.1.3.2" evidence="3"/>
<evidence type="ECO:0000256" key="6">
    <source>
        <dbReference type="ARBA" id="ARBA00023157"/>
    </source>
</evidence>
<keyword evidence="7" id="KW-0325">Glycoprotein</keyword>
<dbReference type="AlphaFoldDB" id="A0A9P0P541"/>
<dbReference type="GO" id="GO:0003993">
    <property type="term" value="F:acid phosphatase activity"/>
    <property type="evidence" value="ECO:0007669"/>
    <property type="project" value="UniProtKB-EC"/>
</dbReference>
<evidence type="ECO:0000256" key="1">
    <source>
        <dbReference type="ARBA" id="ARBA00000032"/>
    </source>
</evidence>
<dbReference type="OrthoDB" id="297219at2759"/>
<dbReference type="Pfam" id="PF00328">
    <property type="entry name" value="His_Phos_2"/>
    <property type="match status" value="1"/>
</dbReference>
<keyword evidence="5" id="KW-0378">Hydrolase</keyword>
<evidence type="ECO:0000313" key="10">
    <source>
        <dbReference type="Proteomes" id="UP001152888"/>
    </source>
</evidence>
<evidence type="ECO:0000256" key="3">
    <source>
        <dbReference type="ARBA" id="ARBA00012646"/>
    </source>
</evidence>
<evidence type="ECO:0000313" key="9">
    <source>
        <dbReference type="EMBL" id="CAH1970646.1"/>
    </source>
</evidence>
<dbReference type="InterPro" id="IPR050645">
    <property type="entry name" value="Histidine_acid_phosphatase"/>
</dbReference>
<reference evidence="9" key="1">
    <citation type="submission" date="2022-03" db="EMBL/GenBank/DDBJ databases">
        <authorList>
            <person name="Sayadi A."/>
        </authorList>
    </citation>
    <scope>NUCLEOTIDE SEQUENCE</scope>
</reference>
<dbReference type="Gene3D" id="3.40.50.1240">
    <property type="entry name" value="Phosphoglycerate mutase-like"/>
    <property type="match status" value="1"/>
</dbReference>
<dbReference type="PANTHER" id="PTHR11567">
    <property type="entry name" value="ACID PHOSPHATASE-RELATED"/>
    <property type="match status" value="1"/>
</dbReference>
<dbReference type="Proteomes" id="UP001152888">
    <property type="component" value="Unassembled WGS sequence"/>
</dbReference>
<gene>
    <name evidence="9" type="ORF">ACAOBT_LOCUS9030</name>
</gene>
<protein>
    <recommendedName>
        <fullName evidence="3">acid phosphatase</fullName>
        <ecNumber evidence="3">3.1.3.2</ecNumber>
    </recommendedName>
</protein>
<comment type="caution">
    <text evidence="9">The sequence shown here is derived from an EMBL/GenBank/DDBJ whole genome shotgun (WGS) entry which is preliminary data.</text>
</comment>